<dbReference type="AlphaFoldDB" id="A0A8J3JK74"/>
<feature type="compositionally biased region" description="Pro residues" evidence="1">
    <location>
        <begin position="110"/>
        <end position="123"/>
    </location>
</feature>
<feature type="transmembrane region" description="Helical" evidence="2">
    <location>
        <begin position="21"/>
        <end position="41"/>
    </location>
</feature>
<dbReference type="CDD" id="cd04082">
    <property type="entry name" value="CBM35_pectate_lyase-like"/>
    <property type="match status" value="1"/>
</dbReference>
<organism evidence="4 5">
    <name type="scientific">Catellatospora bangladeshensis</name>
    <dbReference type="NCBI Taxonomy" id="310355"/>
    <lineage>
        <taxon>Bacteria</taxon>
        <taxon>Bacillati</taxon>
        <taxon>Actinomycetota</taxon>
        <taxon>Actinomycetes</taxon>
        <taxon>Micromonosporales</taxon>
        <taxon>Micromonosporaceae</taxon>
        <taxon>Catellatospora</taxon>
    </lineage>
</organism>
<dbReference type="PROSITE" id="PS51175">
    <property type="entry name" value="CBM6"/>
    <property type="match status" value="1"/>
</dbReference>
<protein>
    <recommendedName>
        <fullName evidence="3">CBM6 domain-containing protein</fullName>
    </recommendedName>
</protein>
<comment type="caution">
    <text evidence="4">The sequence shown here is derived from an EMBL/GenBank/DDBJ whole genome shotgun (WGS) entry which is preliminary data.</text>
</comment>
<sequence>MEDDFGYEGRRRRRFTVLERLRLLPLVATTVFTGALILLIVTTVRQPISWNDALPWQDAPSPAPAAGAPNAPDVPLAHTPAPQRSGVRTSTGPSTGTAASTAASPGASSPAPPPSPSPTPPPAVQRTVRYEAENAAGSRARFANDHRNYSGSGFMDYENTSGSYLQWTVQGDAGPASLRLRFANASGRNRPMDISVNGTVVARDVRFDATRDWDDWGSATVTVTLTAGANIIRATAVSGDGGPNVDCLDLTQ</sequence>
<dbReference type="RefSeq" id="WP_203740221.1">
    <property type="nucleotide sequence ID" value="NZ_BONF01000001.1"/>
</dbReference>
<accession>A0A8J3JK74</accession>
<dbReference type="InterPro" id="IPR005084">
    <property type="entry name" value="CBM6"/>
</dbReference>
<keyword evidence="5" id="KW-1185">Reference proteome</keyword>
<reference evidence="4 5" key="1">
    <citation type="submission" date="2021-01" db="EMBL/GenBank/DDBJ databases">
        <title>Whole genome shotgun sequence of Catellatospora bangladeshensis NBRC 107357.</title>
        <authorList>
            <person name="Komaki H."/>
            <person name="Tamura T."/>
        </authorList>
    </citation>
    <scope>NUCLEOTIDE SEQUENCE [LARGE SCALE GENOMIC DNA]</scope>
    <source>
        <strain evidence="4 5">NBRC 107357</strain>
    </source>
</reference>
<dbReference type="Gene3D" id="2.60.120.260">
    <property type="entry name" value="Galactose-binding domain-like"/>
    <property type="match status" value="1"/>
</dbReference>
<dbReference type="Proteomes" id="UP000601223">
    <property type="component" value="Unassembled WGS sequence"/>
</dbReference>
<evidence type="ECO:0000313" key="5">
    <source>
        <dbReference type="Proteomes" id="UP000601223"/>
    </source>
</evidence>
<name>A0A8J3JK74_9ACTN</name>
<proteinExistence type="predicted"/>
<feature type="compositionally biased region" description="Low complexity" evidence="1">
    <location>
        <begin position="64"/>
        <end position="75"/>
    </location>
</feature>
<evidence type="ECO:0000259" key="3">
    <source>
        <dbReference type="PROSITE" id="PS51175"/>
    </source>
</evidence>
<keyword evidence="2" id="KW-1133">Transmembrane helix</keyword>
<feature type="compositionally biased region" description="Low complexity" evidence="1">
    <location>
        <begin position="89"/>
        <end position="109"/>
    </location>
</feature>
<dbReference type="InterPro" id="IPR008979">
    <property type="entry name" value="Galactose-bd-like_sf"/>
</dbReference>
<dbReference type="EMBL" id="BONF01000001">
    <property type="protein sequence ID" value="GIF78669.1"/>
    <property type="molecule type" value="Genomic_DNA"/>
</dbReference>
<dbReference type="GO" id="GO:0030246">
    <property type="term" value="F:carbohydrate binding"/>
    <property type="evidence" value="ECO:0007669"/>
    <property type="project" value="InterPro"/>
</dbReference>
<evidence type="ECO:0000256" key="1">
    <source>
        <dbReference type="SAM" id="MobiDB-lite"/>
    </source>
</evidence>
<feature type="region of interest" description="Disordered" evidence="1">
    <location>
        <begin position="59"/>
        <end position="124"/>
    </location>
</feature>
<keyword evidence="2" id="KW-0472">Membrane</keyword>
<gene>
    <name evidence="4" type="ORF">Cba03nite_00180</name>
</gene>
<keyword evidence="2" id="KW-0812">Transmembrane</keyword>
<feature type="domain" description="CBM6" evidence="3">
    <location>
        <begin position="128"/>
        <end position="251"/>
    </location>
</feature>
<dbReference type="SUPFAM" id="SSF49785">
    <property type="entry name" value="Galactose-binding domain-like"/>
    <property type="match status" value="1"/>
</dbReference>
<evidence type="ECO:0000256" key="2">
    <source>
        <dbReference type="SAM" id="Phobius"/>
    </source>
</evidence>
<evidence type="ECO:0000313" key="4">
    <source>
        <dbReference type="EMBL" id="GIF78669.1"/>
    </source>
</evidence>
<dbReference type="Pfam" id="PF16990">
    <property type="entry name" value="CBM_35"/>
    <property type="match status" value="1"/>
</dbReference>